<evidence type="ECO:0008006" key="3">
    <source>
        <dbReference type="Google" id="ProtNLM"/>
    </source>
</evidence>
<name>A0ABQ5FN27_9ASTR</name>
<comment type="caution">
    <text evidence="1">The sequence shown here is derived from an EMBL/GenBank/DDBJ whole genome shotgun (WGS) entry which is preliminary data.</text>
</comment>
<gene>
    <name evidence="1" type="ORF">Tco_1016255</name>
</gene>
<evidence type="ECO:0000313" key="1">
    <source>
        <dbReference type="EMBL" id="GJT64775.1"/>
    </source>
</evidence>
<reference evidence="1" key="2">
    <citation type="submission" date="2022-01" db="EMBL/GenBank/DDBJ databases">
        <authorList>
            <person name="Yamashiro T."/>
            <person name="Shiraishi A."/>
            <person name="Satake H."/>
            <person name="Nakayama K."/>
        </authorList>
    </citation>
    <scope>NUCLEOTIDE SEQUENCE</scope>
</reference>
<keyword evidence="2" id="KW-1185">Reference proteome</keyword>
<evidence type="ECO:0000313" key="2">
    <source>
        <dbReference type="Proteomes" id="UP001151760"/>
    </source>
</evidence>
<sequence length="162" mass="18502">MWLYTIKEGMKALETQGDSPPLTACEDYELEQLDVKMAFLHVLQKGTGPARKILGMEVVRDRGSRIRKVVGKYSKSTERLSDFEVFEEAAYFALQKAVMERFGVKRTKHINVRYYFIREIIKSKVIEVAKIGTKDNADDAFTKVVPGLKFKYCIEILGVGIN</sequence>
<dbReference type="Proteomes" id="UP001151760">
    <property type="component" value="Unassembled WGS sequence"/>
</dbReference>
<accession>A0ABQ5FN27</accession>
<proteinExistence type="predicted"/>
<protein>
    <recommendedName>
        <fullName evidence="3">Reverse transcriptase Ty1/copia-type domain-containing protein</fullName>
    </recommendedName>
</protein>
<organism evidence="1 2">
    <name type="scientific">Tanacetum coccineum</name>
    <dbReference type="NCBI Taxonomy" id="301880"/>
    <lineage>
        <taxon>Eukaryota</taxon>
        <taxon>Viridiplantae</taxon>
        <taxon>Streptophyta</taxon>
        <taxon>Embryophyta</taxon>
        <taxon>Tracheophyta</taxon>
        <taxon>Spermatophyta</taxon>
        <taxon>Magnoliopsida</taxon>
        <taxon>eudicotyledons</taxon>
        <taxon>Gunneridae</taxon>
        <taxon>Pentapetalae</taxon>
        <taxon>asterids</taxon>
        <taxon>campanulids</taxon>
        <taxon>Asterales</taxon>
        <taxon>Asteraceae</taxon>
        <taxon>Asteroideae</taxon>
        <taxon>Anthemideae</taxon>
        <taxon>Anthemidinae</taxon>
        <taxon>Tanacetum</taxon>
    </lineage>
</organism>
<reference evidence="1" key="1">
    <citation type="journal article" date="2022" name="Int. J. Mol. Sci.">
        <title>Draft Genome of Tanacetum Coccineum: Genomic Comparison of Closely Related Tanacetum-Family Plants.</title>
        <authorList>
            <person name="Yamashiro T."/>
            <person name="Shiraishi A."/>
            <person name="Nakayama K."/>
            <person name="Satake H."/>
        </authorList>
    </citation>
    <scope>NUCLEOTIDE SEQUENCE</scope>
</reference>
<dbReference type="EMBL" id="BQNB010017577">
    <property type="protein sequence ID" value="GJT64775.1"/>
    <property type="molecule type" value="Genomic_DNA"/>
</dbReference>